<reference evidence="1" key="1">
    <citation type="submission" date="2014-11" db="EMBL/GenBank/DDBJ databases">
        <authorList>
            <person name="Amaro Gonzalez C."/>
        </authorList>
    </citation>
    <scope>NUCLEOTIDE SEQUENCE</scope>
</reference>
<accession>A0A0E9U7Q1</accession>
<name>A0A0E9U7Q1_ANGAN</name>
<dbReference type="AlphaFoldDB" id="A0A0E9U7Q1"/>
<organism evidence="1">
    <name type="scientific">Anguilla anguilla</name>
    <name type="common">European freshwater eel</name>
    <name type="synonym">Muraena anguilla</name>
    <dbReference type="NCBI Taxonomy" id="7936"/>
    <lineage>
        <taxon>Eukaryota</taxon>
        <taxon>Metazoa</taxon>
        <taxon>Chordata</taxon>
        <taxon>Craniata</taxon>
        <taxon>Vertebrata</taxon>
        <taxon>Euteleostomi</taxon>
        <taxon>Actinopterygii</taxon>
        <taxon>Neopterygii</taxon>
        <taxon>Teleostei</taxon>
        <taxon>Anguilliformes</taxon>
        <taxon>Anguillidae</taxon>
        <taxon>Anguilla</taxon>
    </lineage>
</organism>
<evidence type="ECO:0000313" key="1">
    <source>
        <dbReference type="EMBL" id="JAH61742.1"/>
    </source>
</evidence>
<protein>
    <submittedName>
        <fullName evidence="1">Uncharacterized protein</fullName>
    </submittedName>
</protein>
<dbReference type="EMBL" id="GBXM01046835">
    <property type="protein sequence ID" value="JAH61742.1"/>
    <property type="molecule type" value="Transcribed_RNA"/>
</dbReference>
<proteinExistence type="predicted"/>
<sequence>MVHIFHPSSVTHGYSLLLKVCGIYIIHKGP</sequence>
<reference evidence="1" key="2">
    <citation type="journal article" date="2015" name="Fish Shellfish Immunol.">
        <title>Early steps in the European eel (Anguilla anguilla)-Vibrio vulnificus interaction in the gills: Role of the RtxA13 toxin.</title>
        <authorList>
            <person name="Callol A."/>
            <person name="Pajuelo D."/>
            <person name="Ebbesson L."/>
            <person name="Teles M."/>
            <person name="MacKenzie S."/>
            <person name="Amaro C."/>
        </authorList>
    </citation>
    <scope>NUCLEOTIDE SEQUENCE</scope>
</reference>